<evidence type="ECO:0008006" key="3">
    <source>
        <dbReference type="Google" id="ProtNLM"/>
    </source>
</evidence>
<reference evidence="1 2" key="1">
    <citation type="journal article" date="2020" name="Cell">
        <title>Large-Scale Comparative Analyses of Tick Genomes Elucidate Their Genetic Diversity and Vector Capacities.</title>
        <authorList>
            <consortium name="Tick Genome and Microbiome Consortium (TIGMIC)"/>
            <person name="Jia N."/>
            <person name="Wang J."/>
            <person name="Shi W."/>
            <person name="Du L."/>
            <person name="Sun Y."/>
            <person name="Zhan W."/>
            <person name="Jiang J.F."/>
            <person name="Wang Q."/>
            <person name="Zhang B."/>
            <person name="Ji P."/>
            <person name="Bell-Sakyi L."/>
            <person name="Cui X.M."/>
            <person name="Yuan T.T."/>
            <person name="Jiang B.G."/>
            <person name="Yang W.F."/>
            <person name="Lam T.T."/>
            <person name="Chang Q.C."/>
            <person name="Ding S.J."/>
            <person name="Wang X.J."/>
            <person name="Zhu J.G."/>
            <person name="Ruan X.D."/>
            <person name="Zhao L."/>
            <person name="Wei J.T."/>
            <person name="Ye R.Z."/>
            <person name="Que T.C."/>
            <person name="Du C.H."/>
            <person name="Zhou Y.H."/>
            <person name="Cheng J.X."/>
            <person name="Dai P.F."/>
            <person name="Guo W.B."/>
            <person name="Han X.H."/>
            <person name="Huang E.J."/>
            <person name="Li L.F."/>
            <person name="Wei W."/>
            <person name="Gao Y.C."/>
            <person name="Liu J.Z."/>
            <person name="Shao H.Z."/>
            <person name="Wang X."/>
            <person name="Wang C.C."/>
            <person name="Yang T.C."/>
            <person name="Huo Q.B."/>
            <person name="Li W."/>
            <person name="Chen H.Y."/>
            <person name="Chen S.E."/>
            <person name="Zhou L.G."/>
            <person name="Ni X.B."/>
            <person name="Tian J.H."/>
            <person name="Sheng Y."/>
            <person name="Liu T."/>
            <person name="Pan Y.S."/>
            <person name="Xia L.Y."/>
            <person name="Li J."/>
            <person name="Zhao F."/>
            <person name="Cao W.C."/>
        </authorList>
    </citation>
    <scope>NUCLEOTIDE SEQUENCE [LARGE SCALE GENOMIC DNA]</scope>
    <source>
        <strain evidence="1">HaeL-2018</strain>
    </source>
</reference>
<dbReference type="EMBL" id="JABSTR010000008">
    <property type="protein sequence ID" value="KAH9377972.1"/>
    <property type="molecule type" value="Genomic_DNA"/>
</dbReference>
<proteinExistence type="predicted"/>
<name>A0A9J6GUN2_HAELO</name>
<sequence>MHSITANDLRRRLNQRGQFVSQLWKRWRKEYLLLLRSPHDALPAFPSRLQVGDVVIVQYNAFM</sequence>
<dbReference type="AlphaFoldDB" id="A0A9J6GUN2"/>
<organism evidence="1 2">
    <name type="scientific">Haemaphysalis longicornis</name>
    <name type="common">Bush tick</name>
    <dbReference type="NCBI Taxonomy" id="44386"/>
    <lineage>
        <taxon>Eukaryota</taxon>
        <taxon>Metazoa</taxon>
        <taxon>Ecdysozoa</taxon>
        <taxon>Arthropoda</taxon>
        <taxon>Chelicerata</taxon>
        <taxon>Arachnida</taxon>
        <taxon>Acari</taxon>
        <taxon>Parasitiformes</taxon>
        <taxon>Ixodida</taxon>
        <taxon>Ixodoidea</taxon>
        <taxon>Ixodidae</taxon>
        <taxon>Haemaphysalinae</taxon>
        <taxon>Haemaphysalis</taxon>
    </lineage>
</organism>
<evidence type="ECO:0000313" key="2">
    <source>
        <dbReference type="Proteomes" id="UP000821853"/>
    </source>
</evidence>
<dbReference type="Proteomes" id="UP000821853">
    <property type="component" value="Unassembled WGS sequence"/>
</dbReference>
<protein>
    <recommendedName>
        <fullName evidence="3">DUF5641 domain-containing protein</fullName>
    </recommendedName>
</protein>
<gene>
    <name evidence="1" type="ORF">HPB48_015084</name>
</gene>
<dbReference type="VEuPathDB" id="VectorBase:HLOH_052635"/>
<accession>A0A9J6GUN2</accession>
<comment type="caution">
    <text evidence="1">The sequence shown here is derived from an EMBL/GenBank/DDBJ whole genome shotgun (WGS) entry which is preliminary data.</text>
</comment>
<dbReference type="OrthoDB" id="6020750at2759"/>
<evidence type="ECO:0000313" key="1">
    <source>
        <dbReference type="EMBL" id="KAH9377972.1"/>
    </source>
</evidence>
<keyword evidence="2" id="KW-1185">Reference proteome</keyword>